<keyword evidence="2" id="KW-1185">Reference proteome</keyword>
<proteinExistence type="predicted"/>
<gene>
    <name evidence="1" type="ORF">NX02_14645</name>
</gene>
<dbReference type="HOGENOM" id="CLU_2107441_0_0_5"/>
<accession>W0AE98</accession>
<dbReference type="PATRIC" id="fig|1123269.5.peg.2857"/>
<reference evidence="1 2" key="1">
    <citation type="submission" date="2013-07" db="EMBL/GenBank/DDBJ databases">
        <title>Completed genome of Sphingomonas sanxanigenens NX02.</title>
        <authorList>
            <person name="Ma T."/>
            <person name="Huang H."/>
            <person name="Wu M."/>
            <person name="Li X."/>
            <person name="Li G."/>
        </authorList>
    </citation>
    <scope>NUCLEOTIDE SEQUENCE [LARGE SCALE GENOMIC DNA]</scope>
    <source>
        <strain evidence="1 2">NX02</strain>
    </source>
</reference>
<dbReference type="Proteomes" id="UP000018851">
    <property type="component" value="Chromosome"/>
</dbReference>
<sequence length="104" mass="11713">MVAIAALLGVGVAGDASAQIDWGRSAEREDSRTCERIGADRGKEYTRCMLNQQRRRDNAPLYAAEQQRNNAEAARNNVETVRRIRCNREAKRARERGERPLPCA</sequence>
<organism evidence="1 2">
    <name type="scientific">Sphingomonas sanxanigenens DSM 19645 = NX02</name>
    <dbReference type="NCBI Taxonomy" id="1123269"/>
    <lineage>
        <taxon>Bacteria</taxon>
        <taxon>Pseudomonadati</taxon>
        <taxon>Pseudomonadota</taxon>
        <taxon>Alphaproteobacteria</taxon>
        <taxon>Sphingomonadales</taxon>
        <taxon>Sphingomonadaceae</taxon>
        <taxon>Sphingomonas</taxon>
    </lineage>
</organism>
<dbReference type="EMBL" id="CP006644">
    <property type="protein sequence ID" value="AHE54613.1"/>
    <property type="molecule type" value="Genomic_DNA"/>
</dbReference>
<protein>
    <submittedName>
        <fullName evidence="1">Uncharacterized protein</fullName>
    </submittedName>
</protein>
<dbReference type="AlphaFoldDB" id="W0AE98"/>
<dbReference type="KEGG" id="ssan:NX02_14645"/>
<name>W0AE98_9SPHN</name>
<evidence type="ECO:0000313" key="2">
    <source>
        <dbReference type="Proteomes" id="UP000018851"/>
    </source>
</evidence>
<evidence type="ECO:0000313" key="1">
    <source>
        <dbReference type="EMBL" id="AHE54613.1"/>
    </source>
</evidence>